<feature type="compositionally biased region" description="Polar residues" evidence="2">
    <location>
        <begin position="480"/>
        <end position="501"/>
    </location>
</feature>
<dbReference type="GO" id="GO:0023052">
    <property type="term" value="P:signaling"/>
    <property type="evidence" value="ECO:0007669"/>
    <property type="project" value="InterPro"/>
</dbReference>
<feature type="region of interest" description="Disordered" evidence="2">
    <location>
        <begin position="63"/>
        <end position="102"/>
    </location>
</feature>
<feature type="region of interest" description="Disordered" evidence="2">
    <location>
        <begin position="1"/>
        <end position="46"/>
    </location>
</feature>
<dbReference type="EMBL" id="NEDP02003722">
    <property type="protein sequence ID" value="OWF48105.1"/>
    <property type="molecule type" value="Genomic_DNA"/>
</dbReference>
<feature type="region of interest" description="Disordered" evidence="2">
    <location>
        <begin position="257"/>
        <end position="504"/>
    </location>
</feature>
<dbReference type="PANTHER" id="PTHR12353:SF31">
    <property type="entry name" value="LD44824P"/>
    <property type="match status" value="1"/>
</dbReference>
<proteinExistence type="inferred from homology"/>
<feature type="region of interest" description="Disordered" evidence="2">
    <location>
        <begin position="186"/>
        <end position="236"/>
    </location>
</feature>
<feature type="compositionally biased region" description="Basic and acidic residues" evidence="2">
    <location>
        <begin position="912"/>
        <end position="947"/>
    </location>
</feature>
<organism evidence="3 4">
    <name type="scientific">Mizuhopecten yessoensis</name>
    <name type="common">Japanese scallop</name>
    <name type="synonym">Patinopecten yessoensis</name>
    <dbReference type="NCBI Taxonomy" id="6573"/>
    <lineage>
        <taxon>Eukaryota</taxon>
        <taxon>Metazoa</taxon>
        <taxon>Spiralia</taxon>
        <taxon>Lophotrochozoa</taxon>
        <taxon>Mollusca</taxon>
        <taxon>Bivalvia</taxon>
        <taxon>Autobranchia</taxon>
        <taxon>Pteriomorphia</taxon>
        <taxon>Pectinida</taxon>
        <taxon>Pectinoidea</taxon>
        <taxon>Pectinidae</taxon>
        <taxon>Mizuhopecten</taxon>
    </lineage>
</organism>
<feature type="region of interest" description="Disordered" evidence="2">
    <location>
        <begin position="871"/>
        <end position="968"/>
    </location>
</feature>
<dbReference type="GO" id="GO:0060090">
    <property type="term" value="F:molecular adaptor activity"/>
    <property type="evidence" value="ECO:0007669"/>
    <property type="project" value="TreeGrafter"/>
</dbReference>
<feature type="compositionally biased region" description="Low complexity" evidence="2">
    <location>
        <begin position="668"/>
        <end position="683"/>
    </location>
</feature>
<gene>
    <name evidence="3" type="ORF">KP79_PYT03804</name>
</gene>
<sequence>MDTLAPQSVLDSRHREGTPVSWRVNPDRLTRATSPGRLTKRPSNENIEEVLLSRIDQPYRTSFSAVTTPIKTKRHRSRSTSPGASSMKSEKSSKSNRGSKHVTYNTNVTVRHSDSFENQDLLQSRVDFDMSDKDTSVKKLVYLDSMTDSSPTQKEEAVMPRKDEKKEDYSSQIQEVTQMIVNEYSKDTPKHEDEVNKTSTPAPKVYRTKPPLPGKGRGRGTPNGRPPLHPSDVGPRNVVAWEYEHDRTINYRKAMSNHYTDDKHSKDPHRTPRGDRSDHPTRAKLEYPADPEQRVNQPADLQPRMERSSSMPLQPEEETNRLAPPKRTVSSSIGNFFRRLSPRLGRKSKKDRSNESMSTLSDSGHGGCASDENLSRSKFRQSFKKFLGRGSPKPRGKKYSKDGSTSSLAKSDVELLDHEPRSRPIPTSSNRMMESIKQNSDRDRDVYQKFKEKQSPNHPFDARLQQKQQPVRVSGEDTPPANTSQQSDSRDYNQSPSSPDYQLTDIPDIVMDVTYAAPRTPNNMATSELSPHSDSKPMAYHKGSDIDFSQDIDLTVSEPSLSTTDAVDGHIGHHGDNILTLTSERPLSPLAASTPAIPAVKSGRRTQSEPTNDNGLNISSMPKLADSGDLPLQECTKSPSYLKLSCAVSGYGKYSQYSSYRDIEKRSPYSSVSSSRSDLLSPDTMPVTKVTSPDVRRTSSECGYEFGLISPQPLSVTSSLGSHGDLLNGEELCNGVSNGDCNGMENGHILSDERYPTGDPKLDGAYFLRLTELEMNSLSSHCAHVEVDLQCGELPEEASGKIRAAIGKANLLVNQKCKQFQDLCMQHIEPSEDKKLLKVEDLQGFWDMIKLQIDSVYRMFAEIELSRQNGWKEPTAHSQNSSVNSSPKSGSLSLSNASTPSGTPGSRRRAMKVKETPESSPERTEKMRAAARAREEARKRMLAEKRAAMRQKQQQKEVEIYVATDSAN</sequence>
<evidence type="ECO:0000256" key="1">
    <source>
        <dbReference type="ARBA" id="ARBA00008839"/>
    </source>
</evidence>
<feature type="compositionally biased region" description="Basic residues" evidence="2">
    <location>
        <begin position="377"/>
        <end position="398"/>
    </location>
</feature>
<dbReference type="STRING" id="6573.A0A210QH57"/>
<comment type="similarity">
    <text evidence="1">Belongs to the SAPAP family.</text>
</comment>
<keyword evidence="4" id="KW-1185">Reference proteome</keyword>
<dbReference type="GO" id="GO:0098978">
    <property type="term" value="C:glutamatergic synapse"/>
    <property type="evidence" value="ECO:0007669"/>
    <property type="project" value="TreeGrafter"/>
</dbReference>
<name>A0A210QH57_MIZYE</name>
<reference evidence="3 4" key="1">
    <citation type="journal article" date="2017" name="Nat. Ecol. Evol.">
        <title>Scallop genome provides insights into evolution of bilaterian karyotype and development.</title>
        <authorList>
            <person name="Wang S."/>
            <person name="Zhang J."/>
            <person name="Jiao W."/>
            <person name="Li J."/>
            <person name="Xun X."/>
            <person name="Sun Y."/>
            <person name="Guo X."/>
            <person name="Huan P."/>
            <person name="Dong B."/>
            <person name="Zhang L."/>
            <person name="Hu X."/>
            <person name="Sun X."/>
            <person name="Wang J."/>
            <person name="Zhao C."/>
            <person name="Wang Y."/>
            <person name="Wang D."/>
            <person name="Huang X."/>
            <person name="Wang R."/>
            <person name="Lv J."/>
            <person name="Li Y."/>
            <person name="Zhang Z."/>
            <person name="Liu B."/>
            <person name="Lu W."/>
            <person name="Hui Y."/>
            <person name="Liang J."/>
            <person name="Zhou Z."/>
            <person name="Hou R."/>
            <person name="Li X."/>
            <person name="Liu Y."/>
            <person name="Li H."/>
            <person name="Ning X."/>
            <person name="Lin Y."/>
            <person name="Zhao L."/>
            <person name="Xing Q."/>
            <person name="Dou J."/>
            <person name="Li Y."/>
            <person name="Mao J."/>
            <person name="Guo H."/>
            <person name="Dou H."/>
            <person name="Li T."/>
            <person name="Mu C."/>
            <person name="Jiang W."/>
            <person name="Fu Q."/>
            <person name="Fu X."/>
            <person name="Miao Y."/>
            <person name="Liu J."/>
            <person name="Yu Q."/>
            <person name="Li R."/>
            <person name="Liao H."/>
            <person name="Li X."/>
            <person name="Kong Y."/>
            <person name="Jiang Z."/>
            <person name="Chourrout D."/>
            <person name="Li R."/>
            <person name="Bao Z."/>
        </authorList>
    </citation>
    <scope>NUCLEOTIDE SEQUENCE [LARGE SCALE GENOMIC DNA]</scope>
    <source>
        <strain evidence="3 4">PY_sf001</strain>
    </source>
</reference>
<dbReference type="PANTHER" id="PTHR12353">
    <property type="entry name" value="DISKS LARGE-ASSOCIATED PROTEIN DAP SAP90/PSD-95-ASSOCIATED PROTEIN"/>
    <property type="match status" value="1"/>
</dbReference>
<feature type="compositionally biased region" description="Basic and acidic residues" evidence="2">
    <location>
        <begin position="186"/>
        <end position="196"/>
    </location>
</feature>
<dbReference type="OrthoDB" id="10023951at2759"/>
<evidence type="ECO:0000313" key="3">
    <source>
        <dbReference type="EMBL" id="OWF48105.1"/>
    </source>
</evidence>
<dbReference type="Proteomes" id="UP000242188">
    <property type="component" value="Unassembled WGS sequence"/>
</dbReference>
<accession>A0A210QH57</accession>
<dbReference type="AlphaFoldDB" id="A0A210QH57"/>
<feature type="compositionally biased region" description="Polar residues" evidence="2">
    <location>
        <begin position="608"/>
        <end position="620"/>
    </location>
</feature>
<feature type="compositionally biased region" description="Low complexity" evidence="2">
    <location>
        <begin position="878"/>
        <end position="901"/>
    </location>
</feature>
<feature type="compositionally biased region" description="Basic and acidic residues" evidence="2">
    <location>
        <begin position="259"/>
        <end position="293"/>
    </location>
</feature>
<dbReference type="GO" id="GO:0099572">
    <property type="term" value="C:postsynaptic specialization"/>
    <property type="evidence" value="ECO:0007669"/>
    <property type="project" value="TreeGrafter"/>
</dbReference>
<dbReference type="InterPro" id="IPR005026">
    <property type="entry name" value="SAPAP"/>
</dbReference>
<dbReference type="Pfam" id="PF03359">
    <property type="entry name" value="GKAP"/>
    <property type="match status" value="1"/>
</dbReference>
<feature type="compositionally biased region" description="Basic and acidic residues" evidence="2">
    <location>
        <begin position="439"/>
        <end position="455"/>
    </location>
</feature>
<feature type="compositionally biased region" description="Basic and acidic residues" evidence="2">
    <location>
        <begin position="153"/>
        <end position="169"/>
    </location>
</feature>
<feature type="region of interest" description="Disordered" evidence="2">
    <location>
        <begin position="147"/>
        <end position="170"/>
    </location>
</feature>
<evidence type="ECO:0000313" key="4">
    <source>
        <dbReference type="Proteomes" id="UP000242188"/>
    </source>
</evidence>
<feature type="compositionally biased region" description="Polar residues" evidence="2">
    <location>
        <begin position="425"/>
        <end position="438"/>
    </location>
</feature>
<feature type="region of interest" description="Disordered" evidence="2">
    <location>
        <begin position="599"/>
        <end position="620"/>
    </location>
</feature>
<evidence type="ECO:0000256" key="2">
    <source>
        <dbReference type="SAM" id="MobiDB-lite"/>
    </source>
</evidence>
<protein>
    <submittedName>
        <fullName evidence="3">Disks large-associated protein 3</fullName>
    </submittedName>
</protein>
<comment type="caution">
    <text evidence="3">The sequence shown here is derived from an EMBL/GenBank/DDBJ whole genome shotgun (WGS) entry which is preliminary data.</text>
</comment>
<feature type="compositionally biased region" description="Basic and acidic residues" evidence="2">
    <location>
        <begin position="411"/>
        <end position="422"/>
    </location>
</feature>
<feature type="region of interest" description="Disordered" evidence="2">
    <location>
        <begin position="666"/>
        <end position="694"/>
    </location>
</feature>
<feature type="compositionally biased region" description="Basic residues" evidence="2">
    <location>
        <begin position="340"/>
        <end position="350"/>
    </location>
</feature>
<feature type="compositionally biased region" description="Polar residues" evidence="2">
    <location>
        <begin position="1"/>
        <end position="10"/>
    </location>
</feature>